<feature type="domain" description="SIS" evidence="1">
    <location>
        <begin position="45"/>
        <end position="200"/>
    </location>
</feature>
<dbReference type="GO" id="GO:0097367">
    <property type="term" value="F:carbohydrate derivative binding"/>
    <property type="evidence" value="ECO:0007669"/>
    <property type="project" value="InterPro"/>
</dbReference>
<dbReference type="EMBL" id="LO017727">
    <property type="protein sequence ID" value="CRH06834.1"/>
    <property type="molecule type" value="Genomic_DNA"/>
</dbReference>
<organism evidence="2">
    <name type="scientific">Magnetococcus massalia (strain MO-1)</name>
    <dbReference type="NCBI Taxonomy" id="451514"/>
    <lineage>
        <taxon>Bacteria</taxon>
        <taxon>Pseudomonadati</taxon>
        <taxon>Pseudomonadota</taxon>
        <taxon>Magnetococcia</taxon>
        <taxon>Magnetococcales</taxon>
        <taxon>Magnetococcaceae</taxon>
        <taxon>Magnetococcus</taxon>
    </lineage>
</organism>
<gene>
    <name evidence="2" type="ORF">MAGMO_2681</name>
</gene>
<dbReference type="PROSITE" id="PS51464">
    <property type="entry name" value="SIS"/>
    <property type="match status" value="1"/>
</dbReference>
<sequence length="200" mass="21943">MQKATPLSAPFSAQKWLESLAEQLGQTRCRCRGSVVELSDGFTRLAELLRQQAQAARSVWWIGNGGSAAICSHLSQDLINKLNLRSHTLNDASLMSCMANDYGYESVYLQPLQKLARPDDLLIAISSSGNSANIVQSAQWALEAGLNVVTLSAFAEDNKLWQLPSHLAFYLPTTLYGQAEVGHEALLHSVIETLWLADQN</sequence>
<proteinExistence type="predicted"/>
<dbReference type="PANTHER" id="PTHR30390:SF7">
    <property type="entry name" value="PHOSPHOHEPTOSE ISOMERASE"/>
    <property type="match status" value="1"/>
</dbReference>
<dbReference type="InterPro" id="IPR035461">
    <property type="entry name" value="GmhA/DiaA"/>
</dbReference>
<dbReference type="GO" id="GO:1901135">
    <property type="term" value="P:carbohydrate derivative metabolic process"/>
    <property type="evidence" value="ECO:0007669"/>
    <property type="project" value="InterPro"/>
</dbReference>
<evidence type="ECO:0000313" key="2">
    <source>
        <dbReference type="EMBL" id="CRH06834.1"/>
    </source>
</evidence>
<dbReference type="GO" id="GO:0016853">
    <property type="term" value="F:isomerase activity"/>
    <property type="evidence" value="ECO:0007669"/>
    <property type="project" value="UniProtKB-KW"/>
</dbReference>
<dbReference type="InterPro" id="IPR050099">
    <property type="entry name" value="SIS_GmhA/DiaA_subfam"/>
</dbReference>
<dbReference type="AlphaFoldDB" id="A0A1S7LL37"/>
<protein>
    <submittedName>
        <fullName evidence="2">Putative phosphoheptose isomerase</fullName>
    </submittedName>
</protein>
<accession>A0A1S7LL37</accession>
<dbReference type="InterPro" id="IPR046348">
    <property type="entry name" value="SIS_dom_sf"/>
</dbReference>
<keyword evidence="2" id="KW-0413">Isomerase</keyword>
<dbReference type="PANTHER" id="PTHR30390">
    <property type="entry name" value="SEDOHEPTULOSE 7-PHOSPHATE ISOMERASE / DNAA INITIATOR-ASSOCIATING FACTOR FOR REPLICATION INITIATION"/>
    <property type="match status" value="1"/>
</dbReference>
<dbReference type="Gene3D" id="3.40.50.10490">
    <property type="entry name" value="Glucose-6-phosphate isomerase like protein, domain 1"/>
    <property type="match status" value="1"/>
</dbReference>
<name>A0A1S7LL37_MAGMO</name>
<dbReference type="CDD" id="cd05006">
    <property type="entry name" value="SIS_GmhA"/>
    <property type="match status" value="1"/>
</dbReference>
<dbReference type="Pfam" id="PF13580">
    <property type="entry name" value="SIS_2"/>
    <property type="match status" value="1"/>
</dbReference>
<reference evidence="2" key="1">
    <citation type="submission" date="2015-04" db="EMBL/GenBank/DDBJ databases">
        <authorList>
            <person name="Syromyatnikov M.Y."/>
            <person name="Popov V.N."/>
        </authorList>
    </citation>
    <scope>NUCLEOTIDE SEQUENCE</scope>
    <source>
        <strain evidence="2">MO-1</strain>
    </source>
</reference>
<dbReference type="InterPro" id="IPR001347">
    <property type="entry name" value="SIS_dom"/>
</dbReference>
<evidence type="ECO:0000259" key="1">
    <source>
        <dbReference type="PROSITE" id="PS51464"/>
    </source>
</evidence>
<dbReference type="SUPFAM" id="SSF53697">
    <property type="entry name" value="SIS domain"/>
    <property type="match status" value="1"/>
</dbReference>